<comment type="catalytic activity">
    <reaction evidence="1">
        <text>Transfers a segment of a (1-&gt;4)-alpha-D-glucan to a new position in an acceptor, which may be glucose or a (1-&gt;4)-alpha-D-glucan.</text>
        <dbReference type="EC" id="2.4.1.25"/>
    </reaction>
</comment>
<dbReference type="Pfam" id="PF21226">
    <property type="entry name" value="MalQ_N"/>
    <property type="match status" value="1"/>
</dbReference>
<evidence type="ECO:0000256" key="7">
    <source>
        <dbReference type="ARBA" id="ARBA00023277"/>
    </source>
</evidence>
<evidence type="ECO:0000256" key="5">
    <source>
        <dbReference type="ARBA" id="ARBA00022676"/>
    </source>
</evidence>
<evidence type="ECO:0000256" key="2">
    <source>
        <dbReference type="ARBA" id="ARBA00005684"/>
    </source>
</evidence>
<feature type="region of interest" description="Disordered" evidence="10">
    <location>
        <begin position="624"/>
        <end position="663"/>
    </location>
</feature>
<organism evidence="12 13">
    <name type="scientific">Corynebacterium falsenii</name>
    <dbReference type="NCBI Taxonomy" id="108486"/>
    <lineage>
        <taxon>Bacteria</taxon>
        <taxon>Bacillati</taxon>
        <taxon>Actinomycetota</taxon>
        <taxon>Actinomycetes</taxon>
        <taxon>Mycobacteriales</taxon>
        <taxon>Corynebacteriaceae</taxon>
        <taxon>Corynebacterium</taxon>
    </lineage>
</organism>
<dbReference type="AlphaFoldDB" id="A0A418Q6U8"/>
<dbReference type="Pfam" id="PF02446">
    <property type="entry name" value="Glyco_hydro_77"/>
    <property type="match status" value="2"/>
</dbReference>
<evidence type="ECO:0000256" key="4">
    <source>
        <dbReference type="ARBA" id="ARBA00020295"/>
    </source>
</evidence>
<evidence type="ECO:0000256" key="3">
    <source>
        <dbReference type="ARBA" id="ARBA00012560"/>
    </source>
</evidence>
<dbReference type="EC" id="2.4.1.25" evidence="3"/>
<evidence type="ECO:0000259" key="11">
    <source>
        <dbReference type="Pfam" id="PF21226"/>
    </source>
</evidence>
<evidence type="ECO:0000313" key="12">
    <source>
        <dbReference type="EMBL" id="RIX34686.1"/>
    </source>
</evidence>
<dbReference type="InterPro" id="IPR003385">
    <property type="entry name" value="Glyco_hydro_77"/>
</dbReference>
<dbReference type="InterPro" id="IPR017853">
    <property type="entry name" value="GH"/>
</dbReference>
<dbReference type="GO" id="GO:0004134">
    <property type="term" value="F:4-alpha-glucanotransferase activity"/>
    <property type="evidence" value="ECO:0007669"/>
    <property type="project" value="UniProtKB-EC"/>
</dbReference>
<proteinExistence type="inferred from homology"/>
<gene>
    <name evidence="12" type="ORF">D3M95_07240</name>
</gene>
<evidence type="ECO:0000313" key="13">
    <source>
        <dbReference type="Proteomes" id="UP000285278"/>
    </source>
</evidence>
<evidence type="ECO:0000256" key="6">
    <source>
        <dbReference type="ARBA" id="ARBA00022679"/>
    </source>
</evidence>
<dbReference type="PANTHER" id="PTHR32438">
    <property type="entry name" value="4-ALPHA-GLUCANOTRANSFERASE DPE1, CHLOROPLASTIC/AMYLOPLASTIC"/>
    <property type="match status" value="1"/>
</dbReference>
<feature type="compositionally biased region" description="Basic and acidic residues" evidence="10">
    <location>
        <begin position="631"/>
        <end position="641"/>
    </location>
</feature>
<evidence type="ECO:0000256" key="1">
    <source>
        <dbReference type="ARBA" id="ARBA00000439"/>
    </source>
</evidence>
<reference evidence="12 13" key="1">
    <citation type="submission" date="2018-09" db="EMBL/GenBank/DDBJ databases">
        <title>Optimization and identification of Corynebacterium falsenii FN1-14 from fish paste.</title>
        <authorList>
            <person name="Daroonpunt R."/>
            <person name="Tanasupawat S."/>
        </authorList>
    </citation>
    <scope>NUCLEOTIDE SEQUENCE [LARGE SCALE GENOMIC DNA]</scope>
    <source>
        <strain evidence="12 13">FN1-14</strain>
    </source>
</reference>
<evidence type="ECO:0000256" key="9">
    <source>
        <dbReference type="ARBA" id="ARBA00031501"/>
    </source>
</evidence>
<keyword evidence="13" id="KW-1185">Reference proteome</keyword>
<dbReference type="EMBL" id="QXJK01000006">
    <property type="protein sequence ID" value="RIX34686.1"/>
    <property type="molecule type" value="Genomic_DNA"/>
</dbReference>
<sequence length="750" mass="81324">MSPEVFDALRRLASLCGVATSYTGQDGSAVQVSPATILFALRELGLSVPSRVSELSASLLDATMDAHIATQLRAVIAPTITGTDNAPRSVQAHCEDDQHLRVWLEPEDGSEPIECEQLPSFVEPTVAEGRTFVTSTFSVPAIAAGWHTLRADVYNRGTGDAEPDRSVSATYIVAPQQLSSTKDYVDNPATGVMAQLYSVRHAGAWGIGDYRTLQVLGDSLRQLGGADFVLVNPMHAAEATPPVEDSPYLPTTRRFTNPIYLHIEDIPEYRDNPELQKTIDDLAAPLAPMNSAAALLDRTPIMEAKLQALQLLYSAGLSEQRRSELDEFIDREGEGLEGFVTWCEKQTDGELSADFFAWVQLLCQQQEGQAQRALEEHMRIGLMADLAVGVHPKGADAFTLQDTLAHGASVGAPPDGYNQQGQDWSQPPWHPWRLAEAGYAPWRDMLRTILRTAGGIRIDHILGLFRLWWIPRGELPTEGTYVSYDHEALISALVLEAERAGGVVIGEDLGTFEPWVQEYLASRGVMGTTIVWFEGDENGPKKPETYRQLSLTSVTTHDLPPTASYLQGGHIELRDRLGVLTRPVDEEFADDAQWQSAVLGAIGHAGGFSGYECEEYFVGATSPNVADEVEDPRHGRDRRPGGADGLSGNAAATAGAADTADTAGAVPSSTGIIEGMHAFLSLTPSALRCVALVDMVGDLRAQNQPGTTQELYPNWRIPLCDHSGQAVLAEDLPRYALARDVLDAARGGRR</sequence>
<dbReference type="RefSeq" id="WP_119664900.1">
    <property type="nucleotide sequence ID" value="NZ_QXJK01000006.1"/>
</dbReference>
<keyword evidence="5" id="KW-0328">Glycosyltransferase</keyword>
<feature type="domain" description="MalQ N-terminal beta-sandwich" evidence="11">
    <location>
        <begin position="78"/>
        <end position="175"/>
    </location>
</feature>
<dbReference type="Gene3D" id="3.20.20.80">
    <property type="entry name" value="Glycosidases"/>
    <property type="match status" value="1"/>
</dbReference>
<dbReference type="InterPro" id="IPR048458">
    <property type="entry name" value="MalQ_N"/>
</dbReference>
<accession>A0A418Q6U8</accession>
<evidence type="ECO:0000256" key="10">
    <source>
        <dbReference type="SAM" id="MobiDB-lite"/>
    </source>
</evidence>
<dbReference type="Proteomes" id="UP000285278">
    <property type="component" value="Unassembled WGS sequence"/>
</dbReference>
<comment type="caution">
    <text evidence="12">The sequence shown here is derived from an EMBL/GenBank/DDBJ whole genome shotgun (WGS) entry which is preliminary data.</text>
</comment>
<keyword evidence="7" id="KW-0119">Carbohydrate metabolism</keyword>
<feature type="compositionally biased region" description="Low complexity" evidence="10">
    <location>
        <begin position="650"/>
        <end position="663"/>
    </location>
</feature>
<evidence type="ECO:0000256" key="8">
    <source>
        <dbReference type="ARBA" id="ARBA00031423"/>
    </source>
</evidence>
<protein>
    <recommendedName>
        <fullName evidence="4">4-alpha-glucanotransferase</fullName>
        <ecNumber evidence="3">2.4.1.25</ecNumber>
    </recommendedName>
    <alternativeName>
        <fullName evidence="8">Amylomaltase</fullName>
    </alternativeName>
    <alternativeName>
        <fullName evidence="9">Disproportionating enzyme</fullName>
    </alternativeName>
</protein>
<dbReference type="OrthoDB" id="9811841at2"/>
<dbReference type="SUPFAM" id="SSF51445">
    <property type="entry name" value="(Trans)glycosidases"/>
    <property type="match status" value="1"/>
</dbReference>
<dbReference type="GO" id="GO:0005975">
    <property type="term" value="P:carbohydrate metabolic process"/>
    <property type="evidence" value="ECO:0007669"/>
    <property type="project" value="InterPro"/>
</dbReference>
<dbReference type="PANTHER" id="PTHR32438:SF5">
    <property type="entry name" value="4-ALPHA-GLUCANOTRANSFERASE DPE1, CHLOROPLASTIC_AMYLOPLASTIC"/>
    <property type="match status" value="1"/>
</dbReference>
<name>A0A418Q6U8_9CORY</name>
<comment type="similarity">
    <text evidence="2">Belongs to the disproportionating enzyme family.</text>
</comment>
<dbReference type="STRING" id="1451189.CFAL_03470"/>
<keyword evidence="6 12" id="KW-0808">Transferase</keyword>